<gene>
    <name evidence="8" type="primary">FIP37</name>
    <name evidence="8" type="ORF">QJS10_CPA03g00349</name>
</gene>
<dbReference type="GO" id="GO:0016556">
    <property type="term" value="P:mRNA modification"/>
    <property type="evidence" value="ECO:0007669"/>
    <property type="project" value="InterPro"/>
</dbReference>
<dbReference type="EMBL" id="JAUJYO010000003">
    <property type="protein sequence ID" value="KAK1321925.1"/>
    <property type="molecule type" value="Genomic_DNA"/>
</dbReference>
<proteinExistence type="inferred from homology"/>
<feature type="compositionally biased region" description="Acidic residues" evidence="7">
    <location>
        <begin position="1"/>
        <end position="12"/>
    </location>
</feature>
<comment type="caution">
    <text evidence="8">The sequence shown here is derived from an EMBL/GenBank/DDBJ whole genome shotgun (WGS) entry which is preliminary data.</text>
</comment>
<dbReference type="PANTHER" id="PTHR15217:SF0">
    <property type="entry name" value="PRE-MRNA-SPLICING REGULATOR WTAP"/>
    <property type="match status" value="1"/>
</dbReference>
<dbReference type="GO" id="GO:0006397">
    <property type="term" value="P:mRNA processing"/>
    <property type="evidence" value="ECO:0007669"/>
    <property type="project" value="UniProtKB-KW"/>
</dbReference>
<feature type="compositionally biased region" description="Basic and acidic residues" evidence="7">
    <location>
        <begin position="17"/>
        <end position="28"/>
    </location>
</feature>
<dbReference type="PANTHER" id="PTHR15217">
    <property type="entry name" value="WILMS' TUMOR 1-ASSOCIATING PROTEIN"/>
    <property type="match status" value="1"/>
</dbReference>
<evidence type="ECO:0000256" key="4">
    <source>
        <dbReference type="ARBA" id="ARBA00023187"/>
    </source>
</evidence>
<feature type="coiled-coil region" evidence="6">
    <location>
        <begin position="118"/>
        <end position="207"/>
    </location>
</feature>
<comment type="similarity">
    <text evidence="2">Belongs to the fl(2)d family.</text>
</comment>
<reference evidence="8" key="1">
    <citation type="journal article" date="2023" name="Nat. Commun.">
        <title>Diploid and tetraploid genomes of Acorus and the evolution of monocots.</title>
        <authorList>
            <person name="Ma L."/>
            <person name="Liu K.W."/>
            <person name="Li Z."/>
            <person name="Hsiao Y.Y."/>
            <person name="Qi Y."/>
            <person name="Fu T."/>
            <person name="Tang G.D."/>
            <person name="Zhang D."/>
            <person name="Sun W.H."/>
            <person name="Liu D.K."/>
            <person name="Li Y."/>
            <person name="Chen G.Z."/>
            <person name="Liu X.D."/>
            <person name="Liao X.Y."/>
            <person name="Jiang Y.T."/>
            <person name="Yu X."/>
            <person name="Hao Y."/>
            <person name="Huang J."/>
            <person name="Zhao X.W."/>
            <person name="Ke S."/>
            <person name="Chen Y.Y."/>
            <person name="Wu W.L."/>
            <person name="Hsu J.L."/>
            <person name="Lin Y.F."/>
            <person name="Huang M.D."/>
            <person name="Li C.Y."/>
            <person name="Huang L."/>
            <person name="Wang Z.W."/>
            <person name="Zhao X."/>
            <person name="Zhong W.Y."/>
            <person name="Peng D.H."/>
            <person name="Ahmad S."/>
            <person name="Lan S."/>
            <person name="Zhang J.S."/>
            <person name="Tsai W.C."/>
            <person name="Van de Peer Y."/>
            <person name="Liu Z.J."/>
        </authorList>
    </citation>
    <scope>NUCLEOTIDE SEQUENCE</scope>
    <source>
        <strain evidence="8">CP</strain>
    </source>
</reference>
<evidence type="ECO:0000256" key="5">
    <source>
        <dbReference type="ARBA" id="ARBA00023242"/>
    </source>
</evidence>
<accession>A0AAV9F7T1</accession>
<dbReference type="InterPro" id="IPR033757">
    <property type="entry name" value="WTAP"/>
</dbReference>
<evidence type="ECO:0000313" key="8">
    <source>
        <dbReference type="EMBL" id="KAK1321925.1"/>
    </source>
</evidence>
<keyword evidence="3" id="KW-0507">mRNA processing</keyword>
<evidence type="ECO:0000256" key="6">
    <source>
        <dbReference type="SAM" id="Coils"/>
    </source>
</evidence>
<dbReference type="Proteomes" id="UP001180020">
    <property type="component" value="Unassembled WGS sequence"/>
</dbReference>
<sequence>MASHIDDEDDFGGEFNGTRRSDKKRGFGEIDDDDDGEGDIFGSKKGNTKVDESAPGAATGMILSLRESLQTCKENLSTCQMQLEEAKLEIQKWHSTCQNESIVPTGSIPEPALLFNYLQNLKSSESSLKEQLEKAKKREAAFVVTFSKREQEIADLKSAVRDLKAQLRPQVTQARRLLLDPAIHEEFTRLKNLVEEKEKKIKELEDSVTAISFTPHSKNGKSLMKKCKILMAENEEIGINASEGKMHELSMKLALQKTQNDELRNQYRGLYKAMDGLTNDIDRYNEMVLVLQENLEEKDNEIRTLKEELSRRETLPEEKNSLDEKKAMEDANTDAVEEKSEAET</sequence>
<evidence type="ECO:0000256" key="2">
    <source>
        <dbReference type="ARBA" id="ARBA00010313"/>
    </source>
</evidence>
<keyword evidence="4" id="KW-0508">mRNA splicing</keyword>
<feature type="region of interest" description="Disordered" evidence="7">
    <location>
        <begin position="1"/>
        <end position="53"/>
    </location>
</feature>
<keyword evidence="6" id="KW-0175">Coiled coil</keyword>
<dbReference type="AlphaFoldDB" id="A0AAV9F7T1"/>
<evidence type="ECO:0000256" key="7">
    <source>
        <dbReference type="SAM" id="MobiDB-lite"/>
    </source>
</evidence>
<dbReference type="GO" id="GO:0005634">
    <property type="term" value="C:nucleus"/>
    <property type="evidence" value="ECO:0007669"/>
    <property type="project" value="UniProtKB-SubCell"/>
</dbReference>
<feature type="compositionally biased region" description="Acidic residues" evidence="7">
    <location>
        <begin position="29"/>
        <end position="38"/>
    </location>
</feature>
<comment type="subcellular location">
    <subcellularLocation>
        <location evidence="1">Nucleus</location>
    </subcellularLocation>
</comment>
<keyword evidence="5" id="KW-0539">Nucleus</keyword>
<protein>
    <submittedName>
        <fullName evidence="8">FKBP12-interacting protein of 37 kDa</fullName>
    </submittedName>
</protein>
<evidence type="ECO:0000256" key="1">
    <source>
        <dbReference type="ARBA" id="ARBA00004123"/>
    </source>
</evidence>
<name>A0AAV9F7T1_ACOCL</name>
<evidence type="ECO:0000256" key="3">
    <source>
        <dbReference type="ARBA" id="ARBA00022664"/>
    </source>
</evidence>
<feature type="region of interest" description="Disordered" evidence="7">
    <location>
        <begin position="307"/>
        <end position="344"/>
    </location>
</feature>
<dbReference type="Pfam" id="PF17098">
    <property type="entry name" value="Wtap"/>
    <property type="match status" value="1"/>
</dbReference>
<evidence type="ECO:0000313" key="9">
    <source>
        <dbReference type="Proteomes" id="UP001180020"/>
    </source>
</evidence>
<reference evidence="8" key="2">
    <citation type="submission" date="2023-06" db="EMBL/GenBank/DDBJ databases">
        <authorList>
            <person name="Ma L."/>
            <person name="Liu K.-W."/>
            <person name="Li Z."/>
            <person name="Hsiao Y.-Y."/>
            <person name="Qi Y."/>
            <person name="Fu T."/>
            <person name="Tang G."/>
            <person name="Zhang D."/>
            <person name="Sun W.-H."/>
            <person name="Liu D.-K."/>
            <person name="Li Y."/>
            <person name="Chen G.-Z."/>
            <person name="Liu X.-D."/>
            <person name="Liao X.-Y."/>
            <person name="Jiang Y.-T."/>
            <person name="Yu X."/>
            <person name="Hao Y."/>
            <person name="Huang J."/>
            <person name="Zhao X.-W."/>
            <person name="Ke S."/>
            <person name="Chen Y.-Y."/>
            <person name="Wu W.-L."/>
            <person name="Hsu J.-L."/>
            <person name="Lin Y.-F."/>
            <person name="Huang M.-D."/>
            <person name="Li C.-Y."/>
            <person name="Huang L."/>
            <person name="Wang Z.-W."/>
            <person name="Zhao X."/>
            <person name="Zhong W.-Y."/>
            <person name="Peng D.-H."/>
            <person name="Ahmad S."/>
            <person name="Lan S."/>
            <person name="Zhang J.-S."/>
            <person name="Tsai W.-C."/>
            <person name="Van De Peer Y."/>
            <person name="Liu Z.-J."/>
        </authorList>
    </citation>
    <scope>NUCLEOTIDE SEQUENCE</scope>
    <source>
        <strain evidence="8">CP</strain>
        <tissue evidence="8">Leaves</tissue>
    </source>
</reference>
<keyword evidence="9" id="KW-1185">Reference proteome</keyword>
<dbReference type="GO" id="GO:0000381">
    <property type="term" value="P:regulation of alternative mRNA splicing, via spliceosome"/>
    <property type="evidence" value="ECO:0007669"/>
    <property type="project" value="InterPro"/>
</dbReference>
<organism evidence="8 9">
    <name type="scientific">Acorus calamus</name>
    <name type="common">Sweet flag</name>
    <dbReference type="NCBI Taxonomy" id="4465"/>
    <lineage>
        <taxon>Eukaryota</taxon>
        <taxon>Viridiplantae</taxon>
        <taxon>Streptophyta</taxon>
        <taxon>Embryophyta</taxon>
        <taxon>Tracheophyta</taxon>
        <taxon>Spermatophyta</taxon>
        <taxon>Magnoliopsida</taxon>
        <taxon>Liliopsida</taxon>
        <taxon>Acoraceae</taxon>
        <taxon>Acorus</taxon>
    </lineage>
</organism>
<dbReference type="GO" id="GO:0008380">
    <property type="term" value="P:RNA splicing"/>
    <property type="evidence" value="ECO:0007669"/>
    <property type="project" value="UniProtKB-KW"/>
</dbReference>
<feature type="compositionally biased region" description="Basic and acidic residues" evidence="7">
    <location>
        <begin position="307"/>
        <end position="329"/>
    </location>
</feature>